<dbReference type="InterPro" id="IPR051717">
    <property type="entry name" value="MFS_MFSD6"/>
</dbReference>
<keyword evidence="3 7" id="KW-0812">Transmembrane</keyword>
<dbReference type="PANTHER" id="PTHR16172">
    <property type="entry name" value="MAJOR FACILITATOR SUPERFAMILY DOMAIN-CONTAINING PROTEIN 6-LIKE"/>
    <property type="match status" value="1"/>
</dbReference>
<feature type="transmembrane region" description="Helical" evidence="7">
    <location>
        <begin position="475"/>
        <end position="502"/>
    </location>
</feature>
<feature type="transmembrane region" description="Helical" evidence="7">
    <location>
        <begin position="544"/>
        <end position="564"/>
    </location>
</feature>
<dbReference type="AlphaFoldDB" id="A0A6P8IPV7"/>
<feature type="transmembrane region" description="Helical" evidence="7">
    <location>
        <begin position="420"/>
        <end position="440"/>
    </location>
</feature>
<dbReference type="SUPFAM" id="SSF103473">
    <property type="entry name" value="MFS general substrate transporter"/>
    <property type="match status" value="1"/>
</dbReference>
<dbReference type="GO" id="GO:0022857">
    <property type="term" value="F:transmembrane transporter activity"/>
    <property type="evidence" value="ECO:0007669"/>
    <property type="project" value="InterPro"/>
</dbReference>
<accession>A0A6P8IPV7</accession>
<evidence type="ECO:0000256" key="3">
    <source>
        <dbReference type="ARBA" id="ARBA00022692"/>
    </source>
</evidence>
<dbReference type="InterPro" id="IPR024989">
    <property type="entry name" value="MFS_assoc_dom"/>
</dbReference>
<comment type="subcellular location">
    <subcellularLocation>
        <location evidence="1">Membrane</location>
        <topology evidence="1">Multi-pass membrane protein</topology>
    </subcellularLocation>
</comment>
<feature type="compositionally biased region" description="Basic residues" evidence="6">
    <location>
        <begin position="244"/>
        <end position="254"/>
    </location>
</feature>
<feature type="transmembrane region" description="Helical" evidence="7">
    <location>
        <begin position="341"/>
        <end position="360"/>
    </location>
</feature>
<feature type="transmembrane region" description="Helical" evidence="7">
    <location>
        <begin position="381"/>
        <end position="400"/>
    </location>
</feature>
<feature type="transmembrane region" description="Helical" evidence="7">
    <location>
        <begin position="307"/>
        <end position="329"/>
    </location>
</feature>
<feature type="region of interest" description="Disordered" evidence="6">
    <location>
        <begin position="223"/>
        <end position="254"/>
    </location>
</feature>
<dbReference type="KEGG" id="aten:116303145"/>
<dbReference type="GeneID" id="116303145"/>
<evidence type="ECO:0000259" key="8">
    <source>
        <dbReference type="PROSITE" id="PS50850"/>
    </source>
</evidence>
<dbReference type="PROSITE" id="PS50850">
    <property type="entry name" value="MFS"/>
    <property type="match status" value="1"/>
</dbReference>
<feature type="domain" description="Major facilitator superfamily (MFS) profile" evidence="8">
    <location>
        <begin position="382"/>
        <end position="586"/>
    </location>
</feature>
<feature type="transmembrane region" description="Helical" evidence="7">
    <location>
        <begin position="34"/>
        <end position="54"/>
    </location>
</feature>
<feature type="transmembrane region" description="Helical" evidence="7">
    <location>
        <begin position="60"/>
        <end position="82"/>
    </location>
</feature>
<evidence type="ECO:0000313" key="10">
    <source>
        <dbReference type="RefSeq" id="XP_031568485.1"/>
    </source>
</evidence>
<dbReference type="InterPro" id="IPR020846">
    <property type="entry name" value="MFS_dom"/>
</dbReference>
<feature type="transmembrane region" description="Helical" evidence="7">
    <location>
        <begin position="266"/>
        <end position="287"/>
    </location>
</feature>
<evidence type="ECO:0000256" key="7">
    <source>
        <dbReference type="SAM" id="Phobius"/>
    </source>
</evidence>
<comment type="similarity">
    <text evidence="2">Belongs to the major facilitator superfamily. MFSD6 family.</text>
</comment>
<protein>
    <submittedName>
        <fullName evidence="10 11">Major facilitator superfamily domain-containing protein 6-like</fullName>
    </submittedName>
</protein>
<dbReference type="InterPro" id="IPR036259">
    <property type="entry name" value="MFS_trans_sf"/>
</dbReference>
<dbReference type="RefSeq" id="XP_031568486.1">
    <property type="nucleotide sequence ID" value="XM_031712626.1"/>
</dbReference>
<reference evidence="10 11" key="1">
    <citation type="submission" date="2025-04" db="UniProtKB">
        <authorList>
            <consortium name="RefSeq"/>
        </authorList>
    </citation>
    <scope>IDENTIFICATION</scope>
    <source>
        <tissue evidence="10 11">Tentacle</tissue>
    </source>
</reference>
<sequence length="586" mass="65972">MLENSSTRSRPRSVSQRLSAVLQSSSLEACTYKLVYLFFYAAFGSTLVYLPLYFKYVGLNAAQVGVLTGIRPFIQVIGAPIGGFLADKFKKRKLIVVIALLAFTVKHLGIFLAHTPTQNCLSTNGNGSDLHSENDTNLTRRIVDLKRNLQLNWSHDFNLKRTTSRDGYEGFSGIHLDATPRPVHNEKRMRIVKHRPKVQDYPYLEEQMVDEEENRLKENHRELNKEIHSKHTRRTRRDAITRSNHTRQSRPKSKIIRNQNDINRDFVLFLLIILFCELVASCMLSLLDGAVMELLGEERNNYGMFRLWGSLGICTASITIGAVIEQNVYIYCDIELKDYRILFYFLFGFSFLALLAFLNTKHLYSVDIRKMGSDISKFKEFFSGVKNIAFWITVIGLGIIDGFQMDFGPWFLDDLGTSPALIGVATSLHFVVNAFTYMFSNHIINRLGYMNTLTLGLCVYAVVFVGFSFARVPWIAIVLFSLVGLVSSLTWACGITYVAMVASPLGIVSTAEGLMNGIYTGIGISFGTVIGGVIIKVIDIRTAFRVDAALAIMVAAILNLLLWIDGRRKKQGETAYQSLKAESEDE</sequence>
<evidence type="ECO:0000313" key="9">
    <source>
        <dbReference type="Proteomes" id="UP000515163"/>
    </source>
</evidence>
<keyword evidence="4 7" id="KW-1133">Transmembrane helix</keyword>
<evidence type="ECO:0000256" key="2">
    <source>
        <dbReference type="ARBA" id="ARBA00005241"/>
    </source>
</evidence>
<organism evidence="9 10">
    <name type="scientific">Actinia tenebrosa</name>
    <name type="common">Australian red waratah sea anemone</name>
    <dbReference type="NCBI Taxonomy" id="6105"/>
    <lineage>
        <taxon>Eukaryota</taxon>
        <taxon>Metazoa</taxon>
        <taxon>Cnidaria</taxon>
        <taxon>Anthozoa</taxon>
        <taxon>Hexacorallia</taxon>
        <taxon>Actiniaria</taxon>
        <taxon>Actiniidae</taxon>
        <taxon>Actinia</taxon>
    </lineage>
</organism>
<evidence type="ECO:0000313" key="11">
    <source>
        <dbReference type="RefSeq" id="XP_031568486.1"/>
    </source>
</evidence>
<evidence type="ECO:0000256" key="5">
    <source>
        <dbReference type="ARBA" id="ARBA00023136"/>
    </source>
</evidence>
<keyword evidence="9" id="KW-1185">Reference proteome</keyword>
<feature type="transmembrane region" description="Helical" evidence="7">
    <location>
        <begin position="514"/>
        <end position="538"/>
    </location>
</feature>
<feature type="transmembrane region" description="Helical" evidence="7">
    <location>
        <begin position="447"/>
        <end position="469"/>
    </location>
</feature>
<dbReference type="Pfam" id="PF12832">
    <property type="entry name" value="MFS_1_like"/>
    <property type="match status" value="1"/>
</dbReference>
<gene>
    <name evidence="10 11" type="primary">LOC116303145</name>
</gene>
<evidence type="ECO:0000256" key="1">
    <source>
        <dbReference type="ARBA" id="ARBA00004141"/>
    </source>
</evidence>
<name>A0A6P8IPV7_ACTTE</name>
<evidence type="ECO:0000256" key="6">
    <source>
        <dbReference type="SAM" id="MobiDB-lite"/>
    </source>
</evidence>
<dbReference type="PANTHER" id="PTHR16172:SF2">
    <property type="entry name" value="MAJOR FACILITATOR SUPERFAMILY DOMAIN-CONTAINING PROTEIN 6"/>
    <property type="match status" value="1"/>
</dbReference>
<keyword evidence="5 7" id="KW-0472">Membrane</keyword>
<dbReference type="Gene3D" id="1.20.1250.20">
    <property type="entry name" value="MFS general substrate transporter like domains"/>
    <property type="match status" value="3"/>
</dbReference>
<proteinExistence type="inferred from homology"/>
<dbReference type="RefSeq" id="XP_031568485.1">
    <property type="nucleotide sequence ID" value="XM_031712625.1"/>
</dbReference>
<dbReference type="OrthoDB" id="515887at2759"/>
<dbReference type="Proteomes" id="UP000515163">
    <property type="component" value="Unplaced"/>
</dbReference>
<evidence type="ECO:0000256" key="4">
    <source>
        <dbReference type="ARBA" id="ARBA00022989"/>
    </source>
</evidence>
<dbReference type="GO" id="GO:0016020">
    <property type="term" value="C:membrane"/>
    <property type="evidence" value="ECO:0007669"/>
    <property type="project" value="UniProtKB-SubCell"/>
</dbReference>